<dbReference type="EMBL" id="CM017624">
    <property type="protein sequence ID" value="TYH82892.1"/>
    <property type="molecule type" value="Genomic_DNA"/>
</dbReference>
<protein>
    <submittedName>
        <fullName evidence="1">Uncharacterized protein</fullName>
    </submittedName>
</protein>
<name>A0A5D2LV11_GOSTO</name>
<organism evidence="1 2">
    <name type="scientific">Gossypium tomentosum</name>
    <name type="common">Hawaiian cotton</name>
    <name type="synonym">Gossypium sandvicense</name>
    <dbReference type="NCBI Taxonomy" id="34277"/>
    <lineage>
        <taxon>Eukaryota</taxon>
        <taxon>Viridiplantae</taxon>
        <taxon>Streptophyta</taxon>
        <taxon>Embryophyta</taxon>
        <taxon>Tracheophyta</taxon>
        <taxon>Spermatophyta</taxon>
        <taxon>Magnoliopsida</taxon>
        <taxon>eudicotyledons</taxon>
        <taxon>Gunneridae</taxon>
        <taxon>Pentapetalae</taxon>
        <taxon>rosids</taxon>
        <taxon>malvids</taxon>
        <taxon>Malvales</taxon>
        <taxon>Malvaceae</taxon>
        <taxon>Malvoideae</taxon>
        <taxon>Gossypium</taxon>
    </lineage>
</organism>
<sequence length="78" mass="8829">MDVGWSSLALLECLSLLPENIVFSIEQIETTRLRKLLAPYNPIVCNYQILSLLLSSYKSSLVPKHITESLSKSHKIEI</sequence>
<gene>
    <name evidence="1" type="ORF">ES332_D02G093100v1</name>
</gene>
<keyword evidence="2" id="KW-1185">Reference proteome</keyword>
<evidence type="ECO:0000313" key="2">
    <source>
        <dbReference type="Proteomes" id="UP000322667"/>
    </source>
</evidence>
<accession>A0A5D2LV11</accession>
<proteinExistence type="predicted"/>
<evidence type="ECO:0000313" key="1">
    <source>
        <dbReference type="EMBL" id="TYH82892.1"/>
    </source>
</evidence>
<reference evidence="1 2" key="1">
    <citation type="submission" date="2019-07" db="EMBL/GenBank/DDBJ databases">
        <title>WGS assembly of Gossypium tomentosum.</title>
        <authorList>
            <person name="Chen Z.J."/>
            <person name="Sreedasyam A."/>
            <person name="Ando A."/>
            <person name="Song Q."/>
            <person name="De L."/>
            <person name="Hulse-Kemp A."/>
            <person name="Ding M."/>
            <person name="Ye W."/>
            <person name="Kirkbride R."/>
            <person name="Jenkins J."/>
            <person name="Plott C."/>
            <person name="Lovell J."/>
            <person name="Lin Y.-M."/>
            <person name="Vaughn R."/>
            <person name="Liu B."/>
            <person name="Li W."/>
            <person name="Simpson S."/>
            <person name="Scheffler B."/>
            <person name="Saski C."/>
            <person name="Grover C."/>
            <person name="Hu G."/>
            <person name="Conover J."/>
            <person name="Carlson J."/>
            <person name="Shu S."/>
            <person name="Boston L."/>
            <person name="Williams M."/>
            <person name="Peterson D."/>
            <person name="Mcgee K."/>
            <person name="Jones D."/>
            <person name="Wendel J."/>
            <person name="Stelly D."/>
            <person name="Grimwood J."/>
            <person name="Schmutz J."/>
        </authorList>
    </citation>
    <scope>NUCLEOTIDE SEQUENCE [LARGE SCALE GENOMIC DNA]</scope>
    <source>
        <strain evidence="1">7179.01</strain>
    </source>
</reference>
<dbReference type="Proteomes" id="UP000322667">
    <property type="component" value="Chromosome D02"/>
</dbReference>
<dbReference type="AlphaFoldDB" id="A0A5D2LV11"/>